<organism evidence="1 2">
    <name type="scientific">Setaria digitata</name>
    <dbReference type="NCBI Taxonomy" id="48799"/>
    <lineage>
        <taxon>Eukaryota</taxon>
        <taxon>Metazoa</taxon>
        <taxon>Ecdysozoa</taxon>
        <taxon>Nematoda</taxon>
        <taxon>Chromadorea</taxon>
        <taxon>Rhabditida</taxon>
        <taxon>Spirurina</taxon>
        <taxon>Spiruromorpha</taxon>
        <taxon>Filarioidea</taxon>
        <taxon>Setariidae</taxon>
        <taxon>Setaria</taxon>
    </lineage>
</organism>
<dbReference type="AlphaFoldDB" id="A0A915PYT2"/>
<evidence type="ECO:0000313" key="2">
    <source>
        <dbReference type="WBParaSite" id="sdigi.contig374.g7849.t1"/>
    </source>
</evidence>
<accession>A0A915PYT2</accession>
<name>A0A915PYT2_9BILA</name>
<dbReference type="Proteomes" id="UP000887581">
    <property type="component" value="Unplaced"/>
</dbReference>
<reference evidence="2" key="1">
    <citation type="submission" date="2022-11" db="UniProtKB">
        <authorList>
            <consortium name="WormBaseParasite"/>
        </authorList>
    </citation>
    <scope>IDENTIFICATION</scope>
</reference>
<keyword evidence="1" id="KW-1185">Reference proteome</keyword>
<dbReference type="WBParaSite" id="sdigi.contig374.g7849.t1">
    <property type="protein sequence ID" value="sdigi.contig374.g7849.t1"/>
    <property type="gene ID" value="sdigi.contig374.g7849"/>
</dbReference>
<sequence>MYAPEGCHLPRSRGTEHRVAENVRHGKLTVHVLKSAGNFEFYPSQLAALNCDAADCFRRMLDRFTEVKNGAAAVGGGTAGKLMTSIGCLNY</sequence>
<evidence type="ECO:0000313" key="1">
    <source>
        <dbReference type="Proteomes" id="UP000887581"/>
    </source>
</evidence>
<protein>
    <submittedName>
        <fullName evidence="2">Uncharacterized protein</fullName>
    </submittedName>
</protein>
<proteinExistence type="predicted"/>